<evidence type="ECO:0000313" key="1">
    <source>
        <dbReference type="Proteomes" id="UP000504607"/>
    </source>
</evidence>
<keyword evidence="1" id="KW-1185">Reference proteome</keyword>
<dbReference type="Gene3D" id="3.30.559.10">
    <property type="entry name" value="Chloramphenicol acetyltransferase-like domain"/>
    <property type="match status" value="1"/>
</dbReference>
<dbReference type="PANTHER" id="PTHR34375:SF2">
    <property type="entry name" value="GATA ZINC FINGER PROTEIN"/>
    <property type="match status" value="1"/>
</dbReference>
<dbReference type="InterPro" id="IPR023213">
    <property type="entry name" value="CAT-like_dom_sf"/>
</dbReference>
<dbReference type="PANTHER" id="PTHR34375">
    <property type="entry name" value="GATA ZINC FINGER PROTEIN-RELATED"/>
    <property type="match status" value="1"/>
</dbReference>
<dbReference type="KEGG" id="egu:105061470"/>
<name>A0A6I9SQG6_ELAGV</name>
<organism evidence="1 2">
    <name type="scientific">Elaeis guineensis var. tenera</name>
    <name type="common">Oil palm</name>
    <dbReference type="NCBI Taxonomy" id="51953"/>
    <lineage>
        <taxon>Eukaryota</taxon>
        <taxon>Viridiplantae</taxon>
        <taxon>Streptophyta</taxon>
        <taxon>Embryophyta</taxon>
        <taxon>Tracheophyta</taxon>
        <taxon>Spermatophyta</taxon>
        <taxon>Magnoliopsida</taxon>
        <taxon>Liliopsida</taxon>
        <taxon>Arecaceae</taxon>
        <taxon>Arecoideae</taxon>
        <taxon>Cocoseae</taxon>
        <taxon>Elaeidinae</taxon>
        <taxon>Elaeis</taxon>
    </lineage>
</organism>
<dbReference type="RefSeq" id="XP_010943826.2">
    <property type="nucleotide sequence ID" value="XM_010945524.3"/>
</dbReference>
<dbReference type="Gene3D" id="3.30.559.30">
    <property type="entry name" value="Nonribosomal peptide synthetase, condensation domain"/>
    <property type="match status" value="1"/>
</dbReference>
<dbReference type="AlphaFoldDB" id="A0A6I9SQG6"/>
<reference evidence="2" key="1">
    <citation type="submission" date="2025-08" db="UniProtKB">
        <authorList>
            <consortium name="RefSeq"/>
        </authorList>
    </citation>
    <scope>IDENTIFICATION</scope>
</reference>
<gene>
    <name evidence="2" type="primary">LOC105061470</name>
</gene>
<dbReference type="SUPFAM" id="SSF52777">
    <property type="entry name" value="CoA-dependent acyltransferases"/>
    <property type="match status" value="2"/>
</dbReference>
<dbReference type="GeneID" id="105061470"/>
<proteinExistence type="predicted"/>
<dbReference type="OrthoDB" id="439993at2759"/>
<sequence>MDSQTLASDLSKGRPVGGTEFSWCQAVPGGTGITVLAILLSRPVSLPALQSALQSLQTFHPILSAVLAAADTPSPHLSIPSPPPPLLLHRLPAANLLAAVPSAFHLHSLLEHELNQNPWSEPANETTVFFATLYELPEPGRSVLSLRFHTAVCDRTAAVALLKELLDRMGGDSGNSGKGQAEGVMLGIEDLIPKRDAWKPFWARGKDLVGYSVNGLRASNLRFDDAGSDRASRVVRLVMSVEETRGLLMACKAREVKLCAAMSAAALVAAHSSQHFQTNQQKPYLVGTLIDSRKYLEPVLHDNNIGFYHSGIINMHGVHGEEDLWELANRCQSAYSDAMKNKKHLTDIGELNFLMCKAIENPHLTPASSLRTALITVFDEPVISESSKQEQYLGVEDYVGCSSVHGVGPSIAFFDTIRDGQLDCACVFPSPLHSRKQIQELVEHMKRILIEGGHLKEGELK</sequence>
<dbReference type="Proteomes" id="UP000504607">
    <property type="component" value="Unplaced"/>
</dbReference>
<accession>A0A6I9SQG6</accession>
<protein>
    <submittedName>
        <fullName evidence="2">Uncharacterized protein LOC105061470</fullName>
    </submittedName>
</protein>
<dbReference type="InParanoid" id="A0A6I9SQG6"/>
<evidence type="ECO:0000313" key="2">
    <source>
        <dbReference type="RefSeq" id="XP_010943826.2"/>
    </source>
</evidence>